<dbReference type="Gene3D" id="3.40.50.300">
    <property type="entry name" value="P-loop containing nucleotide triphosphate hydrolases"/>
    <property type="match status" value="1"/>
</dbReference>
<dbReference type="PANTHER" id="PTHR22674:SF6">
    <property type="entry name" value="NTPASE KAP FAMILY P-LOOP DOMAIN-CONTAINING PROTEIN 1"/>
    <property type="match status" value="1"/>
</dbReference>
<protein>
    <submittedName>
        <fullName evidence="3">AAA family ATPase</fullName>
    </submittedName>
</protein>
<accession>A0ABS2GF80</accession>
<organism evidence="3 4">
    <name type="scientific">Veillonella magna</name>
    <dbReference type="NCBI Taxonomy" id="464322"/>
    <lineage>
        <taxon>Bacteria</taxon>
        <taxon>Bacillati</taxon>
        <taxon>Bacillota</taxon>
        <taxon>Negativicutes</taxon>
        <taxon>Veillonellales</taxon>
        <taxon>Veillonellaceae</taxon>
        <taxon>Veillonella</taxon>
    </lineage>
</organism>
<keyword evidence="4" id="KW-1185">Reference proteome</keyword>
<evidence type="ECO:0000313" key="4">
    <source>
        <dbReference type="Proteomes" id="UP000707138"/>
    </source>
</evidence>
<dbReference type="InterPro" id="IPR052754">
    <property type="entry name" value="NTPase_KAP_P-loop"/>
</dbReference>
<dbReference type="Proteomes" id="UP000707138">
    <property type="component" value="Unassembled WGS sequence"/>
</dbReference>
<evidence type="ECO:0000256" key="1">
    <source>
        <dbReference type="SAM" id="Coils"/>
    </source>
</evidence>
<dbReference type="PANTHER" id="PTHR22674">
    <property type="entry name" value="NTPASE, KAP FAMILY P-LOOP DOMAIN-CONTAINING 1"/>
    <property type="match status" value="1"/>
</dbReference>
<dbReference type="InterPro" id="IPR027417">
    <property type="entry name" value="P-loop_NTPase"/>
</dbReference>
<name>A0ABS2GF80_9FIRM</name>
<reference evidence="3 4" key="1">
    <citation type="journal article" date="2021" name="Sci. Rep.">
        <title>The distribution of antibiotic resistance genes in chicken gut microbiota commensals.</title>
        <authorList>
            <person name="Juricova H."/>
            <person name="Matiasovicova J."/>
            <person name="Kubasova T."/>
            <person name="Cejkova D."/>
            <person name="Rychlik I."/>
        </authorList>
    </citation>
    <scope>NUCLEOTIDE SEQUENCE [LARGE SCALE GENOMIC DNA]</scope>
    <source>
        <strain evidence="3 4">An537</strain>
    </source>
</reference>
<dbReference type="InterPro" id="IPR011646">
    <property type="entry name" value="KAP_P-loop"/>
</dbReference>
<comment type="caution">
    <text evidence="3">The sequence shown here is derived from an EMBL/GenBank/DDBJ whole genome shotgun (WGS) entry which is preliminary data.</text>
</comment>
<feature type="coiled-coil region" evidence="1">
    <location>
        <begin position="161"/>
        <end position="195"/>
    </location>
</feature>
<sequence>MKINKDKPIQSHEVDLLHREKFVNSIVNLLRNNDDDDSLTIGLYGEWGSGKTSIINMICERLTSVDKEGAGYGEGEEYIKVIHFNPWLYSNASDLTRQFFTHLQSELEKNKAHKFATIVKKLGQYKEAMVPALSLVFGPTAGIATKVGIDALTTYTSQTENRSLQTIKDELVEKLKELKQKIVIFIDDIDRLSDEEIVTTFKLVKLLADFPYVTYVLAFDYEVVAEAVNRVQRNRGKEYMEKIIQVPIAIPAIQRVKLDSVMKKRLNNIFSEEDWQTVSKKRWDALKRDGIDLYMKSIRDVNRYCNLLYAYYMALAEEVDIVDLIGITILHVFEEKIYTKLPQYKSILCKDHLPKRVVDTTDFYLNEFKNTVEETSHCKEGAKNILGILFPRIHDGLECTTWTLDGGSDDVLREHHSIQLMDNFDRYFIWSISEEDISNGEIYKILVEYEEEDIVGTLLRYNKNNNLRRLLIELTAAIRGKYSDRLTPERIQLLVKSIIYNIDMLYGDWDEFFNASLDRITLTLVDALLRLLENDKRWNLIENIFNDGTVHISVLCLILNNYRKDIQGDEVEHQKKDMIFSKLQIQNLESSFVERCIQWVDTNRYHKDTYGVYFIWLLQELCATAYEHIVKKLRSEDRGIVKILELSIETVTTSEEPNRIWRFKEKNLENIISVEELYKNIQQLIEKNKLVELNKKEQAAVAIFLYYMEHKDEWSLKNSGVNEQIIQKKLLEIESSYKG</sequence>
<keyword evidence="1" id="KW-0175">Coiled coil</keyword>
<dbReference type="EMBL" id="JACJLA010000001">
    <property type="protein sequence ID" value="MBM6911937.1"/>
    <property type="molecule type" value="Genomic_DNA"/>
</dbReference>
<dbReference type="RefSeq" id="WP_205087251.1">
    <property type="nucleotide sequence ID" value="NZ_JACJLA010000001.1"/>
</dbReference>
<dbReference type="Pfam" id="PF07693">
    <property type="entry name" value="KAP_NTPase"/>
    <property type="match status" value="1"/>
</dbReference>
<dbReference type="SUPFAM" id="SSF52540">
    <property type="entry name" value="P-loop containing nucleoside triphosphate hydrolases"/>
    <property type="match status" value="1"/>
</dbReference>
<evidence type="ECO:0000313" key="3">
    <source>
        <dbReference type="EMBL" id="MBM6911937.1"/>
    </source>
</evidence>
<evidence type="ECO:0000259" key="2">
    <source>
        <dbReference type="Pfam" id="PF07693"/>
    </source>
</evidence>
<feature type="domain" description="KAP NTPase" evidence="2">
    <location>
        <begin position="19"/>
        <end position="313"/>
    </location>
</feature>
<proteinExistence type="predicted"/>
<gene>
    <name evidence="3" type="ORF">H6A01_01165</name>
</gene>